<evidence type="ECO:0000256" key="2">
    <source>
        <dbReference type="ARBA" id="ARBA00007165"/>
    </source>
</evidence>
<dbReference type="Pfam" id="PF02104">
    <property type="entry name" value="SURF1"/>
    <property type="match status" value="1"/>
</dbReference>
<dbReference type="PROSITE" id="PS50895">
    <property type="entry name" value="SURF1"/>
    <property type="match status" value="1"/>
</dbReference>
<dbReference type="AlphaFoldDB" id="V4PN72"/>
<dbReference type="STRING" id="1121022.GCA_000376105_02164"/>
<dbReference type="InterPro" id="IPR002994">
    <property type="entry name" value="Surf1/Shy1"/>
</dbReference>
<dbReference type="OrthoDB" id="6079986at2"/>
<dbReference type="Proteomes" id="UP000017837">
    <property type="component" value="Unassembled WGS sequence"/>
</dbReference>
<evidence type="ECO:0000313" key="7">
    <source>
        <dbReference type="EMBL" id="ESQ86935.1"/>
    </source>
</evidence>
<protein>
    <recommendedName>
        <fullName evidence="6">SURF1-like protein</fullName>
    </recommendedName>
</protein>
<gene>
    <name evidence="7" type="ORF">ABENE_17760</name>
</gene>
<dbReference type="GO" id="GO:0005886">
    <property type="term" value="C:plasma membrane"/>
    <property type="evidence" value="ECO:0007669"/>
    <property type="project" value="UniProtKB-SubCell"/>
</dbReference>
<comment type="similarity">
    <text evidence="2 6">Belongs to the SURF1 family.</text>
</comment>
<proteinExistence type="inferred from homology"/>
<dbReference type="PANTHER" id="PTHR23427">
    <property type="entry name" value="SURFEIT LOCUS PROTEIN"/>
    <property type="match status" value="1"/>
</dbReference>
<evidence type="ECO:0000256" key="1">
    <source>
        <dbReference type="ARBA" id="ARBA00004370"/>
    </source>
</evidence>
<dbReference type="InterPro" id="IPR045214">
    <property type="entry name" value="Surf1/Surf4"/>
</dbReference>
<comment type="subcellular location">
    <subcellularLocation>
        <location evidence="6">Cell membrane</location>
        <topology evidence="6">Multi-pass membrane protein</topology>
    </subcellularLocation>
    <subcellularLocation>
        <location evidence="1">Membrane</location>
    </subcellularLocation>
</comment>
<dbReference type="RefSeq" id="WP_018081830.1">
    <property type="nucleotide sequence ID" value="NZ_AQWM01000008.1"/>
</dbReference>
<dbReference type="EMBL" id="AWGB01000048">
    <property type="protein sequence ID" value="ESQ86935.1"/>
    <property type="molecule type" value="Genomic_DNA"/>
</dbReference>
<evidence type="ECO:0000313" key="8">
    <source>
        <dbReference type="Proteomes" id="UP000017837"/>
    </source>
</evidence>
<dbReference type="PANTHER" id="PTHR23427:SF2">
    <property type="entry name" value="SURFEIT LOCUS PROTEIN 1"/>
    <property type="match status" value="1"/>
</dbReference>
<evidence type="ECO:0000256" key="5">
    <source>
        <dbReference type="ARBA" id="ARBA00023136"/>
    </source>
</evidence>
<keyword evidence="3 6" id="KW-0812">Transmembrane</keyword>
<organism evidence="7 8">
    <name type="scientific">Asticcacaulis benevestitus DSM 16100 = ATCC BAA-896</name>
    <dbReference type="NCBI Taxonomy" id="1121022"/>
    <lineage>
        <taxon>Bacteria</taxon>
        <taxon>Pseudomonadati</taxon>
        <taxon>Pseudomonadota</taxon>
        <taxon>Alphaproteobacteria</taxon>
        <taxon>Caulobacterales</taxon>
        <taxon>Caulobacteraceae</taxon>
        <taxon>Asticcacaulis</taxon>
    </lineage>
</organism>
<evidence type="ECO:0000256" key="4">
    <source>
        <dbReference type="ARBA" id="ARBA00022989"/>
    </source>
</evidence>
<evidence type="ECO:0000256" key="6">
    <source>
        <dbReference type="RuleBase" id="RU363076"/>
    </source>
</evidence>
<keyword evidence="5 6" id="KW-0472">Membrane</keyword>
<keyword evidence="6" id="KW-1003">Cell membrane</keyword>
<reference evidence="7 8" key="1">
    <citation type="journal article" date="2014" name="Nature">
        <title>Sequential evolution of bacterial morphology by co-option of a developmental regulator.</title>
        <authorList>
            <person name="Jiang C."/>
            <person name="Brown P.J."/>
            <person name="Ducret A."/>
            <person name="Brun Y.V."/>
        </authorList>
    </citation>
    <scope>NUCLEOTIDE SEQUENCE [LARGE SCALE GENOMIC DNA]</scope>
    <source>
        <strain evidence="7 8">DSM 16100</strain>
    </source>
</reference>
<evidence type="ECO:0000256" key="3">
    <source>
        <dbReference type="ARBA" id="ARBA00022692"/>
    </source>
</evidence>
<name>V4PN72_9CAUL</name>
<dbReference type="eggNOG" id="COG3346">
    <property type="taxonomic scope" value="Bacteria"/>
</dbReference>
<feature type="transmembrane region" description="Helical" evidence="6">
    <location>
        <begin position="204"/>
        <end position="226"/>
    </location>
</feature>
<dbReference type="PATRIC" id="fig|1121022.4.peg.3632"/>
<keyword evidence="8" id="KW-1185">Reference proteome</keyword>
<accession>V4PN72</accession>
<sequence length="234" mass="25966">MRVADVWQAVPRGMLVAVVIAFTLLNGLGIWQLERLKWKEGLIADMARSESAAPVPAETLLAQVKPDWRSASLPVCDIQSDRLIYMHSEVGGTPGYRVLTACPLASEAMLVDLGFATQKLTLTARLSLTPVGRVRPFEKPGMVTPVNRIAENDWYWRSAQDMGQALKMPLRGDYFLVLDLAATKADIPGLQQGRLTAPLPNRHFEYALTWFGLGWALLGVFGSVIYQRYKKAKP</sequence>
<feature type="transmembrane region" description="Helical" evidence="6">
    <location>
        <begin position="12"/>
        <end position="31"/>
    </location>
</feature>
<comment type="caution">
    <text evidence="7">The sequence shown here is derived from an EMBL/GenBank/DDBJ whole genome shotgun (WGS) entry which is preliminary data.</text>
</comment>
<keyword evidence="4 6" id="KW-1133">Transmembrane helix</keyword>
<dbReference type="CDD" id="cd06662">
    <property type="entry name" value="SURF1"/>
    <property type="match status" value="1"/>
</dbReference>